<evidence type="ECO:0000256" key="2">
    <source>
        <dbReference type="ARBA" id="ARBA00023242"/>
    </source>
</evidence>
<dbReference type="SMART" id="SM00501">
    <property type="entry name" value="BRIGHT"/>
    <property type="match status" value="1"/>
</dbReference>
<feature type="region of interest" description="Disordered" evidence="3">
    <location>
        <begin position="1"/>
        <end position="88"/>
    </location>
</feature>
<feature type="compositionally biased region" description="Low complexity" evidence="3">
    <location>
        <begin position="602"/>
        <end position="631"/>
    </location>
</feature>
<dbReference type="InterPro" id="IPR004198">
    <property type="entry name" value="Znf_C5HC2"/>
</dbReference>
<feature type="compositionally biased region" description="Acidic residues" evidence="3">
    <location>
        <begin position="729"/>
        <end position="739"/>
    </location>
</feature>
<feature type="domain" description="ARID" evidence="4">
    <location>
        <begin position="1269"/>
        <end position="1361"/>
    </location>
</feature>
<feature type="compositionally biased region" description="Basic residues" evidence="3">
    <location>
        <begin position="65"/>
        <end position="76"/>
    </location>
</feature>
<organism evidence="7 8">
    <name type="scientific">Allacma fusca</name>
    <dbReference type="NCBI Taxonomy" id="39272"/>
    <lineage>
        <taxon>Eukaryota</taxon>
        <taxon>Metazoa</taxon>
        <taxon>Ecdysozoa</taxon>
        <taxon>Arthropoda</taxon>
        <taxon>Hexapoda</taxon>
        <taxon>Collembola</taxon>
        <taxon>Symphypleona</taxon>
        <taxon>Sminthuridae</taxon>
        <taxon>Allacma</taxon>
    </lineage>
</organism>
<dbReference type="InterPro" id="IPR003349">
    <property type="entry name" value="JmjN"/>
</dbReference>
<feature type="compositionally biased region" description="Basic and acidic residues" evidence="3">
    <location>
        <begin position="431"/>
        <end position="449"/>
    </location>
</feature>
<dbReference type="GO" id="GO:0000785">
    <property type="term" value="C:chromatin"/>
    <property type="evidence" value="ECO:0007669"/>
    <property type="project" value="TreeGrafter"/>
</dbReference>
<dbReference type="Proteomes" id="UP000708208">
    <property type="component" value="Unassembled WGS sequence"/>
</dbReference>
<dbReference type="CDD" id="cd16870">
    <property type="entry name" value="ARID_JARD2"/>
    <property type="match status" value="1"/>
</dbReference>
<keyword evidence="8" id="KW-1185">Reference proteome</keyword>
<evidence type="ECO:0000313" key="8">
    <source>
        <dbReference type="Proteomes" id="UP000708208"/>
    </source>
</evidence>
<feature type="region of interest" description="Disordered" evidence="3">
    <location>
        <begin position="111"/>
        <end position="189"/>
    </location>
</feature>
<dbReference type="PROSITE" id="PS51183">
    <property type="entry name" value="JMJN"/>
    <property type="match status" value="1"/>
</dbReference>
<feature type="compositionally biased region" description="Acidic residues" evidence="3">
    <location>
        <begin position="696"/>
        <end position="706"/>
    </location>
</feature>
<feature type="compositionally biased region" description="Polar residues" evidence="3">
    <location>
        <begin position="479"/>
        <end position="488"/>
    </location>
</feature>
<feature type="compositionally biased region" description="Basic and acidic residues" evidence="3">
    <location>
        <begin position="127"/>
        <end position="141"/>
    </location>
</feature>
<feature type="compositionally biased region" description="Low complexity" evidence="3">
    <location>
        <begin position="719"/>
        <end position="728"/>
    </location>
</feature>
<comment type="subcellular location">
    <subcellularLocation>
        <location evidence="1">Nucleus</location>
    </subcellularLocation>
</comment>
<evidence type="ECO:0000313" key="7">
    <source>
        <dbReference type="EMBL" id="CAG7834068.1"/>
    </source>
</evidence>
<feature type="domain" description="JmjC" evidence="6">
    <location>
        <begin position="1476"/>
        <end position="1641"/>
    </location>
</feature>
<dbReference type="Pfam" id="PF02373">
    <property type="entry name" value="JmjC"/>
    <property type="match status" value="1"/>
</dbReference>
<feature type="compositionally biased region" description="Basic and acidic residues" evidence="3">
    <location>
        <begin position="655"/>
        <end position="682"/>
    </location>
</feature>
<feature type="region of interest" description="Disordered" evidence="3">
    <location>
        <begin position="1382"/>
        <end position="1401"/>
    </location>
</feature>
<comment type="caution">
    <text evidence="7">The sequence shown here is derived from an EMBL/GenBank/DDBJ whole genome shotgun (WGS) entry which is preliminary data.</text>
</comment>
<evidence type="ECO:0000256" key="1">
    <source>
        <dbReference type="ARBA" id="ARBA00004123"/>
    </source>
</evidence>
<evidence type="ECO:0000259" key="5">
    <source>
        <dbReference type="PROSITE" id="PS51183"/>
    </source>
</evidence>
<dbReference type="GO" id="GO:0003677">
    <property type="term" value="F:DNA binding"/>
    <property type="evidence" value="ECO:0007669"/>
    <property type="project" value="InterPro"/>
</dbReference>
<keyword evidence="2" id="KW-0539">Nucleus</keyword>
<evidence type="ECO:0000259" key="6">
    <source>
        <dbReference type="PROSITE" id="PS51184"/>
    </source>
</evidence>
<feature type="compositionally biased region" description="Polar residues" evidence="3">
    <location>
        <begin position="288"/>
        <end position="307"/>
    </location>
</feature>
<dbReference type="GO" id="GO:0006338">
    <property type="term" value="P:chromatin remodeling"/>
    <property type="evidence" value="ECO:0007669"/>
    <property type="project" value="TreeGrafter"/>
</dbReference>
<feature type="compositionally biased region" description="Pro residues" evidence="3">
    <location>
        <begin position="1160"/>
        <end position="1169"/>
    </location>
</feature>
<dbReference type="EMBL" id="CAJVCH010570104">
    <property type="protein sequence ID" value="CAG7834068.1"/>
    <property type="molecule type" value="Genomic_DNA"/>
</dbReference>
<feature type="compositionally biased region" description="Low complexity" evidence="3">
    <location>
        <begin position="332"/>
        <end position="350"/>
    </location>
</feature>
<feature type="region of interest" description="Disordered" evidence="3">
    <location>
        <begin position="269"/>
        <end position="757"/>
    </location>
</feature>
<evidence type="ECO:0000256" key="3">
    <source>
        <dbReference type="SAM" id="MobiDB-lite"/>
    </source>
</evidence>
<dbReference type="GO" id="GO:0010468">
    <property type="term" value="P:regulation of gene expression"/>
    <property type="evidence" value="ECO:0007669"/>
    <property type="project" value="TreeGrafter"/>
</dbReference>
<feature type="compositionally biased region" description="Polar residues" evidence="3">
    <location>
        <begin position="117"/>
        <end position="126"/>
    </location>
</feature>
<dbReference type="OrthoDB" id="8951118at2759"/>
<feature type="region of interest" description="Disordered" evidence="3">
    <location>
        <begin position="1044"/>
        <end position="1194"/>
    </location>
</feature>
<feature type="compositionally biased region" description="Polar residues" evidence="3">
    <location>
        <begin position="683"/>
        <end position="694"/>
    </location>
</feature>
<proteinExistence type="predicted"/>
<feature type="compositionally biased region" description="Basic residues" evidence="3">
    <location>
        <begin position="415"/>
        <end position="430"/>
    </location>
</feature>
<gene>
    <name evidence="7" type="ORF">AFUS01_LOCUS43609</name>
</gene>
<dbReference type="PANTHER" id="PTHR10694">
    <property type="entry name" value="LYSINE-SPECIFIC DEMETHYLASE"/>
    <property type="match status" value="1"/>
</dbReference>
<accession>A0A8J2LLD4</accession>
<feature type="compositionally biased region" description="Acidic residues" evidence="3">
    <location>
        <begin position="1389"/>
        <end position="1401"/>
    </location>
</feature>
<feature type="domain" description="JmjN" evidence="5">
    <location>
        <begin position="1205"/>
        <end position="1246"/>
    </location>
</feature>
<dbReference type="PANTHER" id="PTHR10694:SF113">
    <property type="entry name" value="PROTEIN JUMONJI"/>
    <property type="match status" value="1"/>
</dbReference>
<feature type="compositionally biased region" description="Basic and acidic residues" evidence="3">
    <location>
        <begin position="555"/>
        <end position="568"/>
    </location>
</feature>
<dbReference type="Pfam" id="PF01388">
    <property type="entry name" value="ARID"/>
    <property type="match status" value="1"/>
</dbReference>
<feature type="compositionally biased region" description="Basic and acidic residues" evidence="3">
    <location>
        <begin position="1170"/>
        <end position="1190"/>
    </location>
</feature>
<feature type="compositionally biased region" description="Basic residues" evidence="3">
    <location>
        <begin position="8"/>
        <end position="17"/>
    </location>
</feature>
<feature type="compositionally biased region" description="Basic residues" evidence="3">
    <location>
        <begin position="508"/>
        <end position="521"/>
    </location>
</feature>
<name>A0A8J2LLD4_9HEXA</name>
<dbReference type="Pfam" id="PF02375">
    <property type="entry name" value="JmjN"/>
    <property type="match status" value="1"/>
</dbReference>
<dbReference type="InterPro" id="IPR001606">
    <property type="entry name" value="ARID_dom"/>
</dbReference>
<dbReference type="Pfam" id="PF02928">
    <property type="entry name" value="zf-C5HC2"/>
    <property type="match status" value="1"/>
</dbReference>
<dbReference type="SMART" id="SM01014">
    <property type="entry name" value="ARID"/>
    <property type="match status" value="1"/>
</dbReference>
<reference evidence="7" key="1">
    <citation type="submission" date="2021-06" db="EMBL/GenBank/DDBJ databases">
        <authorList>
            <person name="Hodson N. C."/>
            <person name="Mongue J. A."/>
            <person name="Jaron S. K."/>
        </authorList>
    </citation>
    <scope>NUCLEOTIDE SEQUENCE</scope>
</reference>
<dbReference type="PROSITE" id="PS51184">
    <property type="entry name" value="JMJC"/>
    <property type="match status" value="1"/>
</dbReference>
<feature type="compositionally biased region" description="Basic residues" evidence="3">
    <location>
        <begin position="540"/>
        <end position="551"/>
    </location>
</feature>
<feature type="compositionally biased region" description="Polar residues" evidence="3">
    <location>
        <begin position="172"/>
        <end position="182"/>
    </location>
</feature>
<sequence>MVVAAKNVQKHSVKKVPKNAVPPRPPIRNIADEKAADSSGLGSKIHAQRKFAQGANVSVGFSPVKHSKVSHKKRTDKKPISPTFLPSKRPKTEDFLAFLCYRGTPVLPQELDFFNYPPSTESSSNDVSKHEETKKSEEPSEKSTAQPEPVVRASSSSSTNTKKEKSGGTPAKSAQSDSNSKSPALKRIPDVMVVVKQAEKAIAAFGKVRKDLTTALLKPNRINEQDARFAMTALKLKYQEKRMAKTKPALSVAVASKLTKKGRNVILTRSKAKNQGEEKPKKAAVINKKSSVMQRIQKESPSQSRNAPSPDIIYGVSHAKSMSKKSVPPPSSSSSSSSSESNSTESSSSSSEEESENNTPVVRSLRNGKEFVTQAKKPAEPKPPKKQAVSPRVSTRSAHRKSTSPLRELPMYGIPKKKIKKPLKAKKKAEKKQDDVNEGSHRPMRKTKETASICLGLINNIMSSDEEGNSDKNPEQDDSSGNTSSSETKFLEKQYNASMKRVEQNKAGTKKVQKKPVKPKPKKELVTKNKTKAQPISKYKPVRKIPAKRVLRSQSARDKIGPSSEPRRVTTRRLSVPLSTNDGISEGAARKSASVYPRRRGSYYFSSHSSQSESSSSESSSKSSATGSNASTPKKVLKTKAALPARKSDLSSPAKAKETKLAPVSKDKDVVTRRSSVDKSETPKSVSRSSSQASDIEPDELEESTPEEVKRVIIQIQRDTSSASSSSESSDEEDEDADDSSTSSDEEPKPVVSKTSIAIQVDMDSEENVDMTEMYATQTESHVMSMTPPATSSATFTELPNFMSSINIPHPSIPFAPFTSQGPSFYPTLHLTPPVVSNIQLLARGTQEFSLGPPGITMNIPATVPMQTYNSMGGPLLQPNTMCFSSTSISAAATLQTHIRSVAANLDIPLVRPIVGSDNPLNIPFPRPPMPQLANTGVNSMHRPHAMWQSDNRAHSSAFRVPVSSAKPNHPSVMPNSLLPLSIVQPHQAGQQTCSTSTASRIAISNSVRQPGSIPRQAGPAQTSGYSILQSLPNVSIVPRFDRNSKPVVIPPDQEALERRLKKSNESSSTNAKNKEKESKKEKHSKKKKSLVIAQPTSPLTVRKDTTNPVTYVGVTAKKSNKSNRSGSTETHKEPSTDPFNKLLQMKKSEPTTAKSSSCPNPPPTSPSPKEPKKQDTPINTPEEKGKPTDITDICASDTKDESEAPTFYPTDDQFQDPLKYIEKIRIEAEKFGMARIVPPRSFRPDCNVEDDMRFTAYNHYIHKMFQRWGPNVHETIAIKETLRNSDVDISSIPLIGGMEIDLCTLYHTVQSFGGLKETIEKQKWNKVSDAMNIPKAANNRDSKLDSIYVKYVLPYETLSETERKRLLNKIERNWNSRQERLRKRSEISESESDSDEDPLEEVDDCIIKGKSTPLSSYYRVARNTRCMLFPSKEPSCDEVEEEYWKMVRKRTRHLCVYSGSIDCAGVGWGFPLPKASNKHPWNLKVLANSSGSALRTMGPVMGATVPTLHVGMIFTTYCWYRDPHGLPWIEYLHSGGNKIWYVIPASEEEKFRGVVKKLLPLQCKNKKLWLASDSAMVPPELLRESGVSLYRAIQNPGEFLVVFPKAFTSAICTGYVVSESVCYAPNEWLDTAPKTFDDIRNSKEPPVFPLEKLLLSILLDHKVSTDILQRIYAPTEELLKQEFALRKRLMDIGVRTGKLCVKPVSEKVSKKKRKLEDEVQQCDNCNYILHLSLVNNDTHDFTLCLTHALEYLLKRKAHVKTSFLRYDHTQEDLTAMLTEVSRRLSQN</sequence>
<evidence type="ECO:0000259" key="4">
    <source>
        <dbReference type="PROSITE" id="PS51011"/>
    </source>
</evidence>
<dbReference type="InterPro" id="IPR003347">
    <property type="entry name" value="JmjC_dom"/>
</dbReference>
<dbReference type="PROSITE" id="PS51011">
    <property type="entry name" value="ARID"/>
    <property type="match status" value="1"/>
</dbReference>
<protein>
    <recommendedName>
        <fullName evidence="9">Protein Jumonji</fullName>
    </recommendedName>
</protein>
<evidence type="ECO:0008006" key="9">
    <source>
        <dbReference type="Google" id="ProtNLM"/>
    </source>
</evidence>
<dbReference type="SMART" id="SM00545">
    <property type="entry name" value="JmjN"/>
    <property type="match status" value="1"/>
</dbReference>
<dbReference type="FunFam" id="1.10.150.60:FF:000012">
    <property type="entry name" value="Blast:Protein Jumonji"/>
    <property type="match status" value="1"/>
</dbReference>
<dbReference type="SMART" id="SM00558">
    <property type="entry name" value="JmjC"/>
    <property type="match status" value="1"/>
</dbReference>
<dbReference type="GO" id="GO:0005634">
    <property type="term" value="C:nucleus"/>
    <property type="evidence" value="ECO:0007669"/>
    <property type="project" value="UniProtKB-SubCell"/>
</dbReference>
<feature type="compositionally biased region" description="Basic and acidic residues" evidence="3">
    <location>
        <begin position="1056"/>
        <end position="1065"/>
    </location>
</feature>